<gene>
    <name evidence="6" type="ORF">F2Q69_00059227</name>
</gene>
<keyword evidence="4" id="KW-0342">GTP-binding</keyword>
<evidence type="ECO:0000313" key="7">
    <source>
        <dbReference type="Proteomes" id="UP000712600"/>
    </source>
</evidence>
<reference evidence="6" key="1">
    <citation type="submission" date="2019-12" db="EMBL/GenBank/DDBJ databases">
        <title>Genome sequencing and annotation of Brassica cretica.</title>
        <authorList>
            <person name="Studholme D.J."/>
            <person name="Sarris P."/>
        </authorList>
    </citation>
    <scope>NUCLEOTIDE SEQUENCE</scope>
    <source>
        <strain evidence="6">PFS-109/04</strain>
        <tissue evidence="6">Leaf</tissue>
    </source>
</reference>
<comment type="similarity">
    <text evidence="1">Belongs to the tubulin family.</text>
</comment>
<dbReference type="AlphaFoldDB" id="A0A8S9RAW7"/>
<dbReference type="GO" id="GO:0005525">
    <property type="term" value="F:GTP binding"/>
    <property type="evidence" value="ECO:0007669"/>
    <property type="project" value="UniProtKB-KW"/>
</dbReference>
<dbReference type="InterPro" id="IPR036525">
    <property type="entry name" value="Tubulin/FtsZ_GTPase_sf"/>
</dbReference>
<dbReference type="InterPro" id="IPR000217">
    <property type="entry name" value="Tubulin"/>
</dbReference>
<protein>
    <submittedName>
        <fullName evidence="6">Uncharacterized protein</fullName>
    </submittedName>
</protein>
<evidence type="ECO:0000256" key="5">
    <source>
        <dbReference type="SAM" id="MobiDB-lite"/>
    </source>
</evidence>
<dbReference type="EMBL" id="QGKX02000095">
    <property type="protein sequence ID" value="KAF3569926.1"/>
    <property type="molecule type" value="Genomic_DNA"/>
</dbReference>
<name>A0A8S9RAW7_BRACR</name>
<dbReference type="GO" id="GO:0007017">
    <property type="term" value="P:microtubule-based process"/>
    <property type="evidence" value="ECO:0007669"/>
    <property type="project" value="InterPro"/>
</dbReference>
<evidence type="ECO:0000256" key="1">
    <source>
        <dbReference type="ARBA" id="ARBA00009636"/>
    </source>
</evidence>
<dbReference type="Proteomes" id="UP000712600">
    <property type="component" value="Unassembled WGS sequence"/>
</dbReference>
<organism evidence="6 7">
    <name type="scientific">Brassica cretica</name>
    <name type="common">Mustard</name>
    <dbReference type="NCBI Taxonomy" id="69181"/>
    <lineage>
        <taxon>Eukaryota</taxon>
        <taxon>Viridiplantae</taxon>
        <taxon>Streptophyta</taxon>
        <taxon>Embryophyta</taxon>
        <taxon>Tracheophyta</taxon>
        <taxon>Spermatophyta</taxon>
        <taxon>Magnoliopsida</taxon>
        <taxon>eudicotyledons</taxon>
        <taxon>Gunneridae</taxon>
        <taxon>Pentapetalae</taxon>
        <taxon>rosids</taxon>
        <taxon>malvids</taxon>
        <taxon>Brassicales</taxon>
        <taxon>Brassicaceae</taxon>
        <taxon>Brassiceae</taxon>
        <taxon>Brassica</taxon>
    </lineage>
</organism>
<feature type="region of interest" description="Disordered" evidence="5">
    <location>
        <begin position="205"/>
        <end position="228"/>
    </location>
</feature>
<dbReference type="Gene3D" id="3.40.50.1440">
    <property type="entry name" value="Tubulin/FtsZ, GTPase domain"/>
    <property type="match status" value="1"/>
</dbReference>
<keyword evidence="2" id="KW-0493">Microtubule</keyword>
<comment type="caution">
    <text evidence="6">The sequence shown here is derived from an EMBL/GenBank/DDBJ whole genome shotgun (WGS) entry which is preliminary data.</text>
</comment>
<dbReference type="PANTHER" id="PTHR11588">
    <property type="entry name" value="TUBULIN"/>
    <property type="match status" value="1"/>
</dbReference>
<dbReference type="GO" id="GO:0005874">
    <property type="term" value="C:microtubule"/>
    <property type="evidence" value="ECO:0007669"/>
    <property type="project" value="UniProtKB-KW"/>
</dbReference>
<evidence type="ECO:0000313" key="6">
    <source>
        <dbReference type="EMBL" id="KAF3569926.1"/>
    </source>
</evidence>
<evidence type="ECO:0000256" key="4">
    <source>
        <dbReference type="ARBA" id="ARBA00023134"/>
    </source>
</evidence>
<proteinExistence type="inferred from homology"/>
<dbReference type="SUPFAM" id="SSF52490">
    <property type="entry name" value="Tubulin nucleotide-binding domain-like"/>
    <property type="match status" value="1"/>
</dbReference>
<accession>A0A8S9RAW7</accession>
<evidence type="ECO:0000256" key="2">
    <source>
        <dbReference type="ARBA" id="ARBA00022701"/>
    </source>
</evidence>
<keyword evidence="3" id="KW-0547">Nucleotide-binding</keyword>
<sequence length="228" mass="25206">MGSCSYSFVLLLYGNGLRPTERSQGRGTSAWNKEDLDSTPGLKASFNLLKERIRGSLEKKRTLRWKYLPPIAPTTLAKNLIIALFGFLGGDTTVDALFVDLEPTVINEVCAGTYRQLFPPEQLISWNNFAEGYYTGEETISLSLLLTDSSDVTCKCSLGSGLGSLVLELLFVDYGHKSKLGTTIYLILCTGMKEHKELVMRNLPSPPAARRKEQNAVATESEQIHVHT</sequence>
<evidence type="ECO:0000256" key="3">
    <source>
        <dbReference type="ARBA" id="ARBA00022741"/>
    </source>
</evidence>